<reference evidence="11 12" key="1">
    <citation type="submission" date="2020-07" db="EMBL/GenBank/DDBJ databases">
        <title>MOT database genomes.</title>
        <authorList>
            <person name="Joseph S."/>
            <person name="Aduse-Opoku J."/>
            <person name="Hashim A."/>
            <person name="Wade W."/>
            <person name="Curtis M."/>
        </authorList>
    </citation>
    <scope>NUCLEOTIDE SEQUENCE [LARGE SCALE GENOMIC DNA]</scope>
    <source>
        <strain evidence="11 12">WMus004</strain>
    </source>
</reference>
<dbReference type="EC" id="2.7.7.56" evidence="7"/>
<dbReference type="RefSeq" id="WP_179900276.1">
    <property type="nucleotide sequence ID" value="NZ_JACBXV010000052.1"/>
</dbReference>
<dbReference type="PROSITE" id="PS01277">
    <property type="entry name" value="RIBONUCLEASE_PH"/>
    <property type="match status" value="1"/>
</dbReference>
<evidence type="ECO:0000313" key="12">
    <source>
        <dbReference type="Proteomes" id="UP000572528"/>
    </source>
</evidence>
<dbReference type="GO" id="GO:0009022">
    <property type="term" value="F:tRNA nucleotidyltransferase activity"/>
    <property type="evidence" value="ECO:0007669"/>
    <property type="project" value="UniProtKB-UniRule"/>
</dbReference>
<feature type="binding site" evidence="7">
    <location>
        <position position="101"/>
    </location>
    <ligand>
        <name>phosphate</name>
        <dbReference type="ChEBI" id="CHEBI:43474"/>
        <note>substrate</note>
    </ligand>
</feature>
<dbReference type="GO" id="GO:0016075">
    <property type="term" value="P:rRNA catabolic process"/>
    <property type="evidence" value="ECO:0007669"/>
    <property type="project" value="UniProtKB-UniRule"/>
</dbReference>
<evidence type="ECO:0000313" key="11">
    <source>
        <dbReference type="EMBL" id="NYS68966.1"/>
    </source>
</evidence>
<feature type="compositionally biased region" description="Low complexity" evidence="8">
    <location>
        <begin position="1"/>
        <end position="15"/>
    </location>
</feature>
<dbReference type="SUPFAM" id="SSF54211">
    <property type="entry name" value="Ribosomal protein S5 domain 2-like"/>
    <property type="match status" value="1"/>
</dbReference>
<keyword evidence="5 7" id="KW-0548">Nucleotidyltransferase</keyword>
<dbReference type="InterPro" id="IPR015847">
    <property type="entry name" value="ExoRNase_PH_dom2"/>
</dbReference>
<comment type="function">
    <text evidence="7">Phosphorolytic 3'-5' exoribonuclease that plays an important role in tRNA 3'-end maturation. Removes nucleotide residues following the 3'-CCA terminus of tRNAs; can also add nucleotides to the ends of RNA molecules by using nucleoside diphosphates as substrates, but this may not be physiologically important. Probably plays a role in initiation of 16S rRNA degradation (leading to ribosome degradation) during starvation.</text>
</comment>
<feature type="binding site" evidence="7">
    <location>
        <begin position="139"/>
        <end position="141"/>
    </location>
    <ligand>
        <name>phosphate</name>
        <dbReference type="ChEBI" id="CHEBI:43474"/>
        <note>substrate</note>
    </ligand>
</feature>
<dbReference type="FunFam" id="3.30.230.70:FF:000003">
    <property type="entry name" value="Ribonuclease PH"/>
    <property type="match status" value="1"/>
</dbReference>
<dbReference type="Pfam" id="PF03725">
    <property type="entry name" value="RNase_PH_C"/>
    <property type="match status" value="1"/>
</dbReference>
<dbReference type="GO" id="GO:0000175">
    <property type="term" value="F:3'-5'-RNA exonuclease activity"/>
    <property type="evidence" value="ECO:0007669"/>
    <property type="project" value="UniProtKB-UniRule"/>
</dbReference>
<accession>A0A853EMG0</accession>
<keyword evidence="3 7" id="KW-0820">tRNA-binding</keyword>
<keyword evidence="7 11" id="KW-0808">Transferase</keyword>
<comment type="caution">
    <text evidence="11">The sequence shown here is derived from an EMBL/GenBank/DDBJ whole genome shotgun (WGS) entry which is preliminary data.</text>
</comment>
<evidence type="ECO:0000256" key="6">
    <source>
        <dbReference type="ARBA" id="ARBA00022884"/>
    </source>
</evidence>
<evidence type="ECO:0000256" key="1">
    <source>
        <dbReference type="ARBA" id="ARBA00006678"/>
    </source>
</evidence>
<evidence type="ECO:0000256" key="4">
    <source>
        <dbReference type="ARBA" id="ARBA00022694"/>
    </source>
</evidence>
<evidence type="ECO:0000259" key="9">
    <source>
        <dbReference type="Pfam" id="PF01138"/>
    </source>
</evidence>
<dbReference type="GO" id="GO:0008033">
    <property type="term" value="P:tRNA processing"/>
    <property type="evidence" value="ECO:0007669"/>
    <property type="project" value="UniProtKB-UniRule"/>
</dbReference>
<dbReference type="PANTHER" id="PTHR11953">
    <property type="entry name" value="EXOSOME COMPLEX COMPONENT"/>
    <property type="match status" value="1"/>
</dbReference>
<feature type="region of interest" description="Disordered" evidence="8">
    <location>
        <begin position="1"/>
        <end position="23"/>
    </location>
</feature>
<evidence type="ECO:0000256" key="5">
    <source>
        <dbReference type="ARBA" id="ARBA00022695"/>
    </source>
</evidence>
<dbReference type="EMBL" id="JACBXV010000052">
    <property type="protein sequence ID" value="NYS68966.1"/>
    <property type="molecule type" value="Genomic_DNA"/>
</dbReference>
<comment type="similarity">
    <text evidence="1 7">Belongs to the RNase PH family.</text>
</comment>
<dbReference type="SUPFAM" id="SSF55666">
    <property type="entry name" value="Ribonuclease PH domain 2-like"/>
    <property type="match status" value="1"/>
</dbReference>
<evidence type="ECO:0000256" key="8">
    <source>
        <dbReference type="SAM" id="MobiDB-lite"/>
    </source>
</evidence>
<dbReference type="AlphaFoldDB" id="A0A853EMG0"/>
<dbReference type="PANTHER" id="PTHR11953:SF0">
    <property type="entry name" value="EXOSOME COMPLEX COMPONENT RRP41"/>
    <property type="match status" value="1"/>
</dbReference>
<dbReference type="GO" id="GO:0000049">
    <property type="term" value="F:tRNA binding"/>
    <property type="evidence" value="ECO:0007669"/>
    <property type="project" value="UniProtKB-UniRule"/>
</dbReference>
<dbReference type="Gene3D" id="3.30.230.70">
    <property type="entry name" value="GHMP Kinase, N-terminal domain"/>
    <property type="match status" value="1"/>
</dbReference>
<name>A0A853EMG0_9ACTO</name>
<protein>
    <recommendedName>
        <fullName evidence="7">Ribonuclease PH</fullName>
        <shortName evidence="7">RNase PH</shortName>
        <ecNumber evidence="7">2.7.7.56</ecNumber>
    </recommendedName>
    <alternativeName>
        <fullName evidence="7">tRNA nucleotidyltransferase</fullName>
    </alternativeName>
</protein>
<dbReference type="GO" id="GO:0031125">
    <property type="term" value="P:rRNA 3'-end processing"/>
    <property type="evidence" value="ECO:0007669"/>
    <property type="project" value="UniProtKB-ARBA"/>
</dbReference>
<feature type="domain" description="Exoribonuclease phosphorolytic" evidence="10">
    <location>
        <begin position="179"/>
        <end position="241"/>
    </location>
</feature>
<gene>
    <name evidence="7 11" type="primary">rph</name>
    <name evidence="11" type="ORF">HZZ05_05455</name>
</gene>
<dbReference type="Proteomes" id="UP000572528">
    <property type="component" value="Unassembled WGS sequence"/>
</dbReference>
<dbReference type="InterPro" id="IPR050080">
    <property type="entry name" value="RNase_PH"/>
</dbReference>
<dbReference type="InterPro" id="IPR036345">
    <property type="entry name" value="ExoRNase_PH_dom2_sf"/>
</dbReference>
<dbReference type="InterPro" id="IPR001247">
    <property type="entry name" value="ExoRNase_PH_dom1"/>
</dbReference>
<evidence type="ECO:0000256" key="3">
    <source>
        <dbReference type="ARBA" id="ARBA00022555"/>
    </source>
</evidence>
<comment type="catalytic activity">
    <reaction evidence="7">
        <text>tRNA(n+1) + phosphate = tRNA(n) + a ribonucleoside 5'-diphosphate</text>
        <dbReference type="Rhea" id="RHEA:10628"/>
        <dbReference type="Rhea" id="RHEA-COMP:17343"/>
        <dbReference type="Rhea" id="RHEA-COMP:17344"/>
        <dbReference type="ChEBI" id="CHEBI:43474"/>
        <dbReference type="ChEBI" id="CHEBI:57930"/>
        <dbReference type="ChEBI" id="CHEBI:173114"/>
        <dbReference type="EC" id="2.7.7.56"/>
    </reaction>
</comment>
<evidence type="ECO:0000256" key="7">
    <source>
        <dbReference type="HAMAP-Rule" id="MF_00564"/>
    </source>
</evidence>
<keyword evidence="4 7" id="KW-0819">tRNA processing</keyword>
<sequence>MTDTDTSTSPSSGSFTRRDGRATDELRPVTITRNWLDHAEGSVLISFGRTRVLCAASFTEGVPRWRKGSGQGWVTAEYAMLPRAGSERSGRESVRGKVGGRTHEISRLIGRSLRGIIDVAALGENTIALDCDVLQADGGTRTAAITGAYVALADAVAWGTGKGLIKPRAGRPVLSDSLSAISVGIIDSVPCLDLPYEEDVRAHTDMNVVQTGQGRFIEVQGTAEHAPFDRDELNALLDLAATGNAQLAALQRRALEATGSGPLTISSETAVPAEGAETAASPSQEAPSARES</sequence>
<feature type="region of interest" description="Disordered" evidence="8">
    <location>
        <begin position="259"/>
        <end position="292"/>
    </location>
</feature>
<organism evidence="11 12">
    <name type="scientific">Actinomyces bowdenii</name>
    <dbReference type="NCBI Taxonomy" id="131109"/>
    <lineage>
        <taxon>Bacteria</taxon>
        <taxon>Bacillati</taxon>
        <taxon>Actinomycetota</taxon>
        <taxon>Actinomycetes</taxon>
        <taxon>Actinomycetales</taxon>
        <taxon>Actinomycetaceae</taxon>
        <taxon>Actinomyces</taxon>
    </lineage>
</organism>
<evidence type="ECO:0000256" key="2">
    <source>
        <dbReference type="ARBA" id="ARBA00022552"/>
    </source>
</evidence>
<comment type="subunit">
    <text evidence="7">Homohexameric ring arranged as a trimer of dimers.</text>
</comment>
<dbReference type="InterPro" id="IPR027408">
    <property type="entry name" value="PNPase/RNase_PH_dom_sf"/>
</dbReference>
<dbReference type="NCBIfam" id="TIGR01966">
    <property type="entry name" value="RNasePH"/>
    <property type="match status" value="1"/>
</dbReference>
<keyword evidence="2 7" id="KW-0698">rRNA processing</keyword>
<dbReference type="InterPro" id="IPR018336">
    <property type="entry name" value="RNase_PH_CS"/>
</dbReference>
<dbReference type="CDD" id="cd11362">
    <property type="entry name" value="RNase_PH_bact"/>
    <property type="match status" value="1"/>
</dbReference>
<feature type="domain" description="Exoribonuclease phosphorolytic" evidence="9">
    <location>
        <begin position="25"/>
        <end position="155"/>
    </location>
</feature>
<keyword evidence="6" id="KW-0694">RNA-binding</keyword>
<proteinExistence type="inferred from homology"/>
<evidence type="ECO:0000259" key="10">
    <source>
        <dbReference type="Pfam" id="PF03725"/>
    </source>
</evidence>
<dbReference type="InterPro" id="IPR002381">
    <property type="entry name" value="RNase_PH_bac-type"/>
</dbReference>
<dbReference type="InterPro" id="IPR020568">
    <property type="entry name" value="Ribosomal_Su5_D2-typ_SF"/>
</dbReference>
<dbReference type="HAMAP" id="MF_00564">
    <property type="entry name" value="RNase_PH"/>
    <property type="match status" value="1"/>
</dbReference>
<dbReference type="Pfam" id="PF01138">
    <property type="entry name" value="RNase_PH"/>
    <property type="match status" value="1"/>
</dbReference>